<dbReference type="OrthoDB" id="417697at2759"/>
<dbReference type="GO" id="GO:0009506">
    <property type="term" value="C:plasmodesma"/>
    <property type="evidence" value="ECO:0007669"/>
    <property type="project" value="UniProtKB-ARBA"/>
</dbReference>
<dbReference type="InterPro" id="IPR044788">
    <property type="entry name" value="X8_dom_prot"/>
</dbReference>
<dbReference type="PANTHER" id="PTHR31044:SF47">
    <property type="entry name" value="CARBOHYDRATE-BINDING X8 DOMAIN SUPERFAMILY PROTEIN"/>
    <property type="match status" value="1"/>
</dbReference>
<dbReference type="InterPro" id="IPR012946">
    <property type="entry name" value="X8"/>
</dbReference>
<evidence type="ECO:0000256" key="3">
    <source>
        <dbReference type="ARBA" id="ARBA00022622"/>
    </source>
</evidence>
<keyword evidence="5 9" id="KW-0472">Membrane</keyword>
<organism evidence="12 13">
    <name type="scientific">Genlisea aurea</name>
    <dbReference type="NCBI Taxonomy" id="192259"/>
    <lineage>
        <taxon>Eukaryota</taxon>
        <taxon>Viridiplantae</taxon>
        <taxon>Streptophyta</taxon>
        <taxon>Embryophyta</taxon>
        <taxon>Tracheophyta</taxon>
        <taxon>Spermatophyta</taxon>
        <taxon>Magnoliopsida</taxon>
        <taxon>eudicotyledons</taxon>
        <taxon>Gunneridae</taxon>
        <taxon>Pentapetalae</taxon>
        <taxon>asterids</taxon>
        <taxon>lamiids</taxon>
        <taxon>Lamiales</taxon>
        <taxon>Lentibulariaceae</taxon>
        <taxon>Genlisea</taxon>
    </lineage>
</organism>
<evidence type="ECO:0000256" key="5">
    <source>
        <dbReference type="ARBA" id="ARBA00023136"/>
    </source>
</evidence>
<keyword evidence="4 10" id="KW-0732">Signal</keyword>
<keyword evidence="7" id="KW-0325">Glycoprotein</keyword>
<accession>S8BU31</accession>
<feature type="chain" id="PRO_5004548702" description="X8 domain-containing protein" evidence="10">
    <location>
        <begin position="27"/>
        <end position="175"/>
    </location>
</feature>
<dbReference type="AlphaFoldDB" id="S8BU31"/>
<evidence type="ECO:0000256" key="7">
    <source>
        <dbReference type="ARBA" id="ARBA00023180"/>
    </source>
</evidence>
<evidence type="ECO:0000256" key="10">
    <source>
        <dbReference type="SAM" id="SignalP"/>
    </source>
</evidence>
<feature type="signal peptide" evidence="10">
    <location>
        <begin position="1"/>
        <end position="26"/>
    </location>
</feature>
<dbReference type="GO" id="GO:0098552">
    <property type="term" value="C:side of membrane"/>
    <property type="evidence" value="ECO:0007669"/>
    <property type="project" value="UniProtKB-KW"/>
</dbReference>
<feature type="domain" description="X8" evidence="11">
    <location>
        <begin position="26"/>
        <end position="111"/>
    </location>
</feature>
<evidence type="ECO:0000259" key="11">
    <source>
        <dbReference type="SMART" id="SM00768"/>
    </source>
</evidence>
<keyword evidence="13" id="KW-1185">Reference proteome</keyword>
<dbReference type="Gene3D" id="1.20.58.1040">
    <property type="match status" value="1"/>
</dbReference>
<name>S8BU31_9LAMI</name>
<dbReference type="EMBL" id="AUSU01009781">
    <property type="protein sequence ID" value="EPS57844.1"/>
    <property type="molecule type" value="Genomic_DNA"/>
</dbReference>
<dbReference type="FunFam" id="1.20.58.1040:FF:000001">
    <property type="entry name" value="Glucan endo-1,3-beta-glucosidase 4"/>
    <property type="match status" value="1"/>
</dbReference>
<feature type="transmembrane region" description="Helical" evidence="9">
    <location>
        <begin position="155"/>
        <end position="174"/>
    </location>
</feature>
<comment type="caution">
    <text evidence="12">The sequence shown here is derived from an EMBL/GenBank/DDBJ whole genome shotgun (WGS) entry which is preliminary data.</text>
</comment>
<protein>
    <recommendedName>
        <fullName evidence="11">X8 domain-containing protein</fullName>
    </recommendedName>
</protein>
<keyword evidence="2" id="KW-1003">Cell membrane</keyword>
<evidence type="ECO:0000256" key="1">
    <source>
        <dbReference type="ARBA" id="ARBA00004609"/>
    </source>
</evidence>
<evidence type="ECO:0000313" key="13">
    <source>
        <dbReference type="Proteomes" id="UP000015453"/>
    </source>
</evidence>
<keyword evidence="9" id="KW-0812">Transmembrane</keyword>
<sequence length="175" mass="18012">MEVSGSIVVQALLLLLMSEAERAGSAWCVARSDATQQALQSALDYACNSGLADCAPIEPSGLCFLPNTVQAHASYAFNSYFQRKGNAAGSCSFAGTASIATTDPSYGSCDYPASPSTAGVSATPAPPPPPPPAGLGGVPVFGGMASAAIEASHCLIRLHLINIILWLIVFSYFMH</sequence>
<comment type="subcellular location">
    <subcellularLocation>
        <location evidence="1">Cell membrane</location>
        <topology evidence="1">Lipid-anchor</topology>
        <topology evidence="1">GPI-anchor</topology>
    </subcellularLocation>
</comment>
<keyword evidence="8" id="KW-0449">Lipoprotein</keyword>
<proteinExistence type="predicted"/>
<dbReference type="SMART" id="SM00768">
    <property type="entry name" value="X8"/>
    <property type="match status" value="1"/>
</dbReference>
<evidence type="ECO:0000256" key="2">
    <source>
        <dbReference type="ARBA" id="ARBA00022475"/>
    </source>
</evidence>
<dbReference type="Proteomes" id="UP000015453">
    <property type="component" value="Unassembled WGS sequence"/>
</dbReference>
<keyword evidence="6" id="KW-1015">Disulfide bond</keyword>
<evidence type="ECO:0000256" key="6">
    <source>
        <dbReference type="ARBA" id="ARBA00023157"/>
    </source>
</evidence>
<dbReference type="Pfam" id="PF07983">
    <property type="entry name" value="X8"/>
    <property type="match status" value="1"/>
</dbReference>
<dbReference type="PANTHER" id="PTHR31044">
    <property type="entry name" value="BETA-1,3 GLUCANASE"/>
    <property type="match status" value="1"/>
</dbReference>
<evidence type="ECO:0000256" key="4">
    <source>
        <dbReference type="ARBA" id="ARBA00022729"/>
    </source>
</evidence>
<gene>
    <name evidence="12" type="ORF">M569_16973</name>
</gene>
<evidence type="ECO:0000313" key="12">
    <source>
        <dbReference type="EMBL" id="EPS57844.1"/>
    </source>
</evidence>
<reference evidence="12 13" key="1">
    <citation type="journal article" date="2013" name="BMC Genomics">
        <title>The miniature genome of a carnivorous plant Genlisea aurea contains a low number of genes and short non-coding sequences.</title>
        <authorList>
            <person name="Leushkin E.V."/>
            <person name="Sutormin R.A."/>
            <person name="Nabieva E.R."/>
            <person name="Penin A.A."/>
            <person name="Kondrashov A.S."/>
            <person name="Logacheva M.D."/>
        </authorList>
    </citation>
    <scope>NUCLEOTIDE SEQUENCE [LARGE SCALE GENOMIC DNA]</scope>
</reference>
<evidence type="ECO:0000256" key="9">
    <source>
        <dbReference type="SAM" id="Phobius"/>
    </source>
</evidence>
<evidence type="ECO:0000256" key="8">
    <source>
        <dbReference type="ARBA" id="ARBA00023288"/>
    </source>
</evidence>
<keyword evidence="3" id="KW-0336">GPI-anchor</keyword>
<dbReference type="GO" id="GO:0005886">
    <property type="term" value="C:plasma membrane"/>
    <property type="evidence" value="ECO:0007669"/>
    <property type="project" value="UniProtKB-SubCell"/>
</dbReference>
<keyword evidence="9" id="KW-1133">Transmembrane helix</keyword>